<organism evidence="7 8">
    <name type="scientific">Teratosphaeria nubilosa</name>
    <dbReference type="NCBI Taxonomy" id="161662"/>
    <lineage>
        <taxon>Eukaryota</taxon>
        <taxon>Fungi</taxon>
        <taxon>Dikarya</taxon>
        <taxon>Ascomycota</taxon>
        <taxon>Pezizomycotina</taxon>
        <taxon>Dothideomycetes</taxon>
        <taxon>Dothideomycetidae</taxon>
        <taxon>Mycosphaerellales</taxon>
        <taxon>Teratosphaeriaceae</taxon>
        <taxon>Teratosphaeria</taxon>
    </lineage>
</organism>
<evidence type="ECO:0000256" key="1">
    <source>
        <dbReference type="ARBA" id="ARBA00022737"/>
    </source>
</evidence>
<dbReference type="AlphaFoldDB" id="A0A6G1LL26"/>
<dbReference type="InterPro" id="IPR011990">
    <property type="entry name" value="TPR-like_helical_dom_sf"/>
</dbReference>
<feature type="domain" description="Cns1/TTC4 wheel" evidence="6">
    <location>
        <begin position="293"/>
        <end position="403"/>
    </location>
</feature>
<dbReference type="PANTHER" id="PTHR46035:SF1">
    <property type="entry name" value="TETRATRICOPEPTIDE REPEAT PROTEIN 4"/>
    <property type="match status" value="1"/>
</dbReference>
<dbReference type="OrthoDB" id="420195at2759"/>
<keyword evidence="4" id="KW-0175">Coiled coil</keyword>
<dbReference type="InterPro" id="IPR019734">
    <property type="entry name" value="TPR_rpt"/>
</dbReference>
<feature type="region of interest" description="Disordered" evidence="5">
    <location>
        <begin position="20"/>
        <end position="49"/>
    </location>
</feature>
<dbReference type="Gene3D" id="1.25.40.10">
    <property type="entry name" value="Tetratricopeptide repeat domain"/>
    <property type="match status" value="1"/>
</dbReference>
<keyword evidence="1" id="KW-0677">Repeat</keyword>
<dbReference type="PANTHER" id="PTHR46035">
    <property type="entry name" value="TETRATRICOPEPTIDE REPEAT PROTEIN 4"/>
    <property type="match status" value="1"/>
</dbReference>
<feature type="coiled-coil region" evidence="4">
    <location>
        <begin position="226"/>
        <end position="253"/>
    </location>
</feature>
<dbReference type="InterPro" id="IPR044059">
    <property type="entry name" value="Csn1/TTC4_wheel"/>
</dbReference>
<dbReference type="SMART" id="SM00028">
    <property type="entry name" value="TPR"/>
    <property type="match status" value="3"/>
</dbReference>
<evidence type="ECO:0000313" key="8">
    <source>
        <dbReference type="Proteomes" id="UP000799436"/>
    </source>
</evidence>
<keyword evidence="8" id="KW-1185">Reference proteome</keyword>
<protein>
    <submittedName>
        <fullName evidence="7">TPR-like protein</fullName>
    </submittedName>
</protein>
<dbReference type="SUPFAM" id="SSF48452">
    <property type="entry name" value="TPR-like"/>
    <property type="match status" value="1"/>
</dbReference>
<evidence type="ECO:0000256" key="2">
    <source>
        <dbReference type="ARBA" id="ARBA00022803"/>
    </source>
</evidence>
<comment type="similarity">
    <text evidence="3">Belongs to the TTC4 family.</text>
</comment>
<dbReference type="GO" id="GO:0051879">
    <property type="term" value="F:Hsp90 protein binding"/>
    <property type="evidence" value="ECO:0007669"/>
    <property type="project" value="InterPro"/>
</dbReference>
<evidence type="ECO:0000259" key="6">
    <source>
        <dbReference type="Pfam" id="PF18972"/>
    </source>
</evidence>
<dbReference type="GO" id="GO:0005634">
    <property type="term" value="C:nucleus"/>
    <property type="evidence" value="ECO:0007669"/>
    <property type="project" value="TreeGrafter"/>
</dbReference>
<sequence>MAAGEPDDLASQFVDQLYLGLKDTNPGHPDDATQTAAAGADLPPSRQKTADEVLAEMKKIPLFMTSLDPDDTGENNEQLEAIRALAYEGTRAEIADNFRNQGNDCVGQKQYRDARDFYTQALQALKAPRQTPEDSESDARVVEIEDEEVEEKKERSIEEACYANRALCNLEMKNYGSCQRDCAAALRLNPHNVKAYYRAANACLALDKTDEAIDASRTGLLYGPNNSALKLLLDRTEQRKNQLLLQAQERKARIAAERERNTNLQAALRERNILTRETSATPDMEDAVISLTDPKNINSTLTFPVILLYPLAAQSDFIKAFAEDDPLADHLEYILPVPWDESGEYCKDSVECYMETATAGLIKAGKNLGLGKLLGSGKVEVVDGLVRISVVPKARASTWVQEWKKRNGK</sequence>
<dbReference type="Pfam" id="PF18972">
    <property type="entry name" value="Wheel"/>
    <property type="match status" value="1"/>
</dbReference>
<feature type="compositionally biased region" description="Low complexity" evidence="5">
    <location>
        <begin position="32"/>
        <end position="41"/>
    </location>
</feature>
<evidence type="ECO:0000313" key="7">
    <source>
        <dbReference type="EMBL" id="KAF2773663.1"/>
    </source>
</evidence>
<dbReference type="GO" id="GO:0005829">
    <property type="term" value="C:cytosol"/>
    <property type="evidence" value="ECO:0007669"/>
    <property type="project" value="TreeGrafter"/>
</dbReference>
<proteinExistence type="inferred from homology"/>
<dbReference type="GO" id="GO:0030544">
    <property type="term" value="F:Hsp70 protein binding"/>
    <property type="evidence" value="ECO:0007669"/>
    <property type="project" value="TreeGrafter"/>
</dbReference>
<reference evidence="7" key="1">
    <citation type="journal article" date="2020" name="Stud. Mycol.">
        <title>101 Dothideomycetes genomes: a test case for predicting lifestyles and emergence of pathogens.</title>
        <authorList>
            <person name="Haridas S."/>
            <person name="Albert R."/>
            <person name="Binder M."/>
            <person name="Bloem J."/>
            <person name="Labutti K."/>
            <person name="Salamov A."/>
            <person name="Andreopoulos B."/>
            <person name="Baker S."/>
            <person name="Barry K."/>
            <person name="Bills G."/>
            <person name="Bluhm B."/>
            <person name="Cannon C."/>
            <person name="Castanera R."/>
            <person name="Culley D."/>
            <person name="Daum C."/>
            <person name="Ezra D."/>
            <person name="Gonzalez J."/>
            <person name="Henrissat B."/>
            <person name="Kuo A."/>
            <person name="Liang C."/>
            <person name="Lipzen A."/>
            <person name="Lutzoni F."/>
            <person name="Magnuson J."/>
            <person name="Mondo S."/>
            <person name="Nolan M."/>
            <person name="Ohm R."/>
            <person name="Pangilinan J."/>
            <person name="Park H.-J."/>
            <person name="Ramirez L."/>
            <person name="Alfaro M."/>
            <person name="Sun H."/>
            <person name="Tritt A."/>
            <person name="Yoshinaga Y."/>
            <person name="Zwiers L.-H."/>
            <person name="Turgeon B."/>
            <person name="Goodwin S."/>
            <person name="Spatafora J."/>
            <person name="Crous P."/>
            <person name="Grigoriev I."/>
        </authorList>
    </citation>
    <scope>NUCLEOTIDE SEQUENCE</scope>
    <source>
        <strain evidence="7">CBS 116005</strain>
    </source>
</reference>
<dbReference type="Pfam" id="PF14559">
    <property type="entry name" value="TPR_19"/>
    <property type="match status" value="1"/>
</dbReference>
<dbReference type="Proteomes" id="UP000799436">
    <property type="component" value="Unassembled WGS sequence"/>
</dbReference>
<evidence type="ECO:0000256" key="5">
    <source>
        <dbReference type="SAM" id="MobiDB-lite"/>
    </source>
</evidence>
<gene>
    <name evidence="7" type="ORF">EJ03DRAFT_323612</name>
</gene>
<keyword evidence="2" id="KW-0802">TPR repeat</keyword>
<dbReference type="CDD" id="cd21381">
    <property type="entry name" value="CTWD_TTC4"/>
    <property type="match status" value="1"/>
</dbReference>
<evidence type="ECO:0000256" key="4">
    <source>
        <dbReference type="SAM" id="Coils"/>
    </source>
</evidence>
<dbReference type="EMBL" id="ML995810">
    <property type="protein sequence ID" value="KAF2773663.1"/>
    <property type="molecule type" value="Genomic_DNA"/>
</dbReference>
<dbReference type="GO" id="GO:0006457">
    <property type="term" value="P:protein folding"/>
    <property type="evidence" value="ECO:0007669"/>
    <property type="project" value="TreeGrafter"/>
</dbReference>
<accession>A0A6G1LL26</accession>
<evidence type="ECO:0000256" key="3">
    <source>
        <dbReference type="ARBA" id="ARBA00023602"/>
    </source>
</evidence>
<name>A0A6G1LL26_9PEZI</name>